<evidence type="ECO:0000313" key="5">
    <source>
        <dbReference type="EMBL" id="MCI3269822.1"/>
    </source>
</evidence>
<evidence type="ECO:0000313" key="6">
    <source>
        <dbReference type="Proteomes" id="UP001165269"/>
    </source>
</evidence>
<keyword evidence="2" id="KW-0378">Hydrolase</keyword>
<protein>
    <recommendedName>
        <fullName evidence="4">Mannosylglycerate hydrolase MGH1-like glycoside hydrolase domain-containing protein</fullName>
    </recommendedName>
</protein>
<dbReference type="PANTHER" id="PTHR10412:SF11">
    <property type="entry name" value="MANNOSYL-OLIGOSACCHARIDE GLUCOSIDASE"/>
    <property type="match status" value="1"/>
</dbReference>
<proteinExistence type="inferred from homology"/>
<dbReference type="EMBL" id="JALDAY010000001">
    <property type="protein sequence ID" value="MCI3269822.1"/>
    <property type="molecule type" value="Genomic_DNA"/>
</dbReference>
<dbReference type="PANTHER" id="PTHR10412">
    <property type="entry name" value="MANNOSYL-OLIGOSACCHARIDE GLUCOSIDASE"/>
    <property type="match status" value="1"/>
</dbReference>
<keyword evidence="6" id="KW-1185">Reference proteome</keyword>
<comment type="caution">
    <text evidence="5">The sequence shown here is derived from an EMBL/GenBank/DDBJ whole genome shotgun (WGS) entry which is preliminary data.</text>
</comment>
<name>A0ABS9XXX6_9ACTN</name>
<evidence type="ECO:0000256" key="1">
    <source>
        <dbReference type="ARBA" id="ARBA00010833"/>
    </source>
</evidence>
<comment type="similarity">
    <text evidence="1">Belongs to the glycosyl hydrolase 63 family.</text>
</comment>
<organism evidence="5 6">
    <name type="scientific">Streptomyces cylindrosporus</name>
    <dbReference type="NCBI Taxonomy" id="2927583"/>
    <lineage>
        <taxon>Bacteria</taxon>
        <taxon>Bacillati</taxon>
        <taxon>Actinomycetota</taxon>
        <taxon>Actinomycetes</taxon>
        <taxon>Kitasatosporales</taxon>
        <taxon>Streptomycetaceae</taxon>
        <taxon>Streptomyces</taxon>
    </lineage>
</organism>
<evidence type="ECO:0000256" key="2">
    <source>
        <dbReference type="ARBA" id="ARBA00022801"/>
    </source>
</evidence>
<evidence type="ECO:0000259" key="4">
    <source>
        <dbReference type="Pfam" id="PF22422"/>
    </source>
</evidence>
<gene>
    <name evidence="5" type="ORF">MQP27_01675</name>
</gene>
<keyword evidence="3" id="KW-0326">Glycosidase</keyword>
<dbReference type="InterPro" id="IPR054491">
    <property type="entry name" value="MGH1-like_GH"/>
</dbReference>
<dbReference type="SUPFAM" id="SSF48208">
    <property type="entry name" value="Six-hairpin glycosidases"/>
    <property type="match status" value="1"/>
</dbReference>
<dbReference type="InterPro" id="IPR008928">
    <property type="entry name" value="6-hairpin_glycosidase_sf"/>
</dbReference>
<dbReference type="Proteomes" id="UP001165269">
    <property type="component" value="Unassembled WGS sequence"/>
</dbReference>
<dbReference type="RefSeq" id="WP_242759767.1">
    <property type="nucleotide sequence ID" value="NZ_JALDAY010000001.1"/>
</dbReference>
<dbReference type="Pfam" id="PF22422">
    <property type="entry name" value="MGH1-like_GH"/>
    <property type="match status" value="1"/>
</dbReference>
<feature type="domain" description="Mannosylglycerate hydrolase MGH1-like glycoside hydrolase" evidence="4">
    <location>
        <begin position="51"/>
        <end position="444"/>
    </location>
</feature>
<evidence type="ECO:0000256" key="3">
    <source>
        <dbReference type="ARBA" id="ARBA00023295"/>
    </source>
</evidence>
<accession>A0ABS9XXX6</accession>
<reference evidence="5" key="1">
    <citation type="submission" date="2022-03" db="EMBL/GenBank/DDBJ databases">
        <title>Streptomyces 7R015 and 7R016 isolated from Barleria lupulina in Thailand.</title>
        <authorList>
            <person name="Kanchanasin P."/>
            <person name="Phongsopitanun W."/>
            <person name="Tanasupawat S."/>
        </authorList>
    </citation>
    <scope>NUCLEOTIDE SEQUENCE</scope>
    <source>
        <strain evidence="5">7R015</strain>
    </source>
</reference>
<sequence length="478" mass="52021">MDRTAQLTSRASAHPIAYDPPPVPRSLHVRAVRVLEDNWTGASTVPSRSLYPHQWSWDSAFIAIGLRHLSPLRAQTELETLLAAQWADGRIPHIVFNPSVPLDAYFPSPDFWRSSTAGRAAGAPRTVQTSGIVQPPVHALAAWLVHCADPGLSRARGFLARVYPSLAAWHRYLLHRRDLGGAGLASVVHPWEQGMDNSPCWDAPLSRVVPAPARSFRRADLDHGAAEDRPTDLDYGRYVRLATDYRDGGYADGTAQFAVEDPAFNALLIASEHALARIAGELGATGTARHARAQRLTTALVDRLWDPASGMFLCRDIRDGNGTLIPERSVSGLVPLLLPDLPRDIATALVRTVRGPHFGLGATTRLPPSYDLLGEAFDPHRYWRGPAWFNTSWLIERGLRIHGEQEHADALREAFLDTADSSGFAEYVDPYTGEPCGAPGFGWTAALTLDLLHARPGDGVTSAGTGTFDMSEKGGNRG</sequence>
<dbReference type="Gene3D" id="1.50.10.10">
    <property type="match status" value="1"/>
</dbReference>
<dbReference type="InterPro" id="IPR004888">
    <property type="entry name" value="Glycoside_hydrolase_63"/>
</dbReference>
<dbReference type="InterPro" id="IPR012341">
    <property type="entry name" value="6hp_glycosidase-like_sf"/>
</dbReference>